<proteinExistence type="predicted"/>
<keyword evidence="1" id="KW-1133">Transmembrane helix</keyword>
<evidence type="ECO:0000313" key="3">
    <source>
        <dbReference type="Proteomes" id="UP000053263"/>
    </source>
</evidence>
<dbReference type="EMBL" id="KN832570">
    <property type="protein sequence ID" value="KII84552.1"/>
    <property type="molecule type" value="Genomic_DNA"/>
</dbReference>
<reference evidence="2 3" key="1">
    <citation type="submission" date="2014-06" db="EMBL/GenBank/DDBJ databases">
        <title>Evolutionary Origins and Diversification of the Mycorrhizal Mutualists.</title>
        <authorList>
            <consortium name="DOE Joint Genome Institute"/>
            <consortium name="Mycorrhizal Genomics Consortium"/>
            <person name="Kohler A."/>
            <person name="Kuo A."/>
            <person name="Nagy L.G."/>
            <person name="Floudas D."/>
            <person name="Copeland A."/>
            <person name="Barry K.W."/>
            <person name="Cichocki N."/>
            <person name="Veneault-Fourrey C."/>
            <person name="LaButti K."/>
            <person name="Lindquist E.A."/>
            <person name="Lipzen A."/>
            <person name="Lundell T."/>
            <person name="Morin E."/>
            <person name="Murat C."/>
            <person name="Riley R."/>
            <person name="Ohm R."/>
            <person name="Sun H."/>
            <person name="Tunlid A."/>
            <person name="Henrissat B."/>
            <person name="Grigoriev I.V."/>
            <person name="Hibbett D.S."/>
            <person name="Martin F."/>
        </authorList>
    </citation>
    <scope>NUCLEOTIDE SEQUENCE [LARGE SCALE GENOMIC DNA]</scope>
    <source>
        <strain evidence="2 3">FD-325 SS-3</strain>
    </source>
</reference>
<dbReference type="Proteomes" id="UP000053263">
    <property type="component" value="Unassembled WGS sequence"/>
</dbReference>
<dbReference type="AlphaFoldDB" id="A0A0C9SRC6"/>
<evidence type="ECO:0000256" key="1">
    <source>
        <dbReference type="SAM" id="Phobius"/>
    </source>
</evidence>
<dbReference type="HOGENOM" id="CLU_2741108_0_0_1"/>
<feature type="transmembrane region" description="Helical" evidence="1">
    <location>
        <begin position="6"/>
        <end position="26"/>
    </location>
</feature>
<keyword evidence="3" id="KW-1185">Reference proteome</keyword>
<organism evidence="2 3">
    <name type="scientific">Plicaturopsis crispa FD-325 SS-3</name>
    <dbReference type="NCBI Taxonomy" id="944288"/>
    <lineage>
        <taxon>Eukaryota</taxon>
        <taxon>Fungi</taxon>
        <taxon>Dikarya</taxon>
        <taxon>Basidiomycota</taxon>
        <taxon>Agaricomycotina</taxon>
        <taxon>Agaricomycetes</taxon>
        <taxon>Agaricomycetidae</taxon>
        <taxon>Amylocorticiales</taxon>
        <taxon>Amylocorticiaceae</taxon>
        <taxon>Plicatura</taxon>
        <taxon>Plicaturopsis crispa</taxon>
    </lineage>
</organism>
<name>A0A0C9SRC6_PLICR</name>
<evidence type="ECO:0000313" key="2">
    <source>
        <dbReference type="EMBL" id="KII84552.1"/>
    </source>
</evidence>
<keyword evidence="1" id="KW-0812">Transmembrane</keyword>
<sequence length="71" mass="8445">MNNYNTYVFHLIWIQCQSVVHVYVYYLSTSRSYSYYVGAERVRIGTGQELLHCPEKGAGKQKNDARYTRWM</sequence>
<protein>
    <submittedName>
        <fullName evidence="2">Uncharacterized protein</fullName>
    </submittedName>
</protein>
<accession>A0A0C9SRC6</accession>
<gene>
    <name evidence="2" type="ORF">PLICRDRAFT_352637</name>
</gene>
<keyword evidence="1" id="KW-0472">Membrane</keyword>